<dbReference type="EMBL" id="CM042031">
    <property type="protein sequence ID" value="KAI3784990.1"/>
    <property type="molecule type" value="Genomic_DNA"/>
</dbReference>
<evidence type="ECO:0000313" key="1">
    <source>
        <dbReference type="EMBL" id="KAI3784990.1"/>
    </source>
</evidence>
<accession>A0ACB9GPG8</accession>
<reference evidence="1 2" key="2">
    <citation type="journal article" date="2022" name="Mol. Ecol. Resour.">
        <title>The genomes of chicory, endive, great burdock and yacon provide insights into Asteraceae paleo-polyploidization history and plant inulin production.</title>
        <authorList>
            <person name="Fan W."/>
            <person name="Wang S."/>
            <person name="Wang H."/>
            <person name="Wang A."/>
            <person name="Jiang F."/>
            <person name="Liu H."/>
            <person name="Zhao H."/>
            <person name="Xu D."/>
            <person name="Zhang Y."/>
        </authorList>
    </citation>
    <scope>NUCLEOTIDE SEQUENCE [LARGE SCALE GENOMIC DNA]</scope>
    <source>
        <strain evidence="2">cv. Yunnan</strain>
        <tissue evidence="1">Leaves</tissue>
    </source>
</reference>
<keyword evidence="2" id="KW-1185">Reference proteome</keyword>
<sequence>MVIIQLTMRTANSFGKSRMRIADCFVPRYTFYRLTTGKSDASGQKCELLDAANRMMFFTSFDRRSDERQRKKERGNAKKN</sequence>
<comment type="caution">
    <text evidence="1">The sequence shown here is derived from an EMBL/GenBank/DDBJ whole genome shotgun (WGS) entry which is preliminary data.</text>
</comment>
<proteinExistence type="predicted"/>
<protein>
    <submittedName>
        <fullName evidence="1">Uncharacterized protein</fullName>
    </submittedName>
</protein>
<name>A0ACB9GPG8_9ASTR</name>
<evidence type="ECO:0000313" key="2">
    <source>
        <dbReference type="Proteomes" id="UP001056120"/>
    </source>
</evidence>
<reference evidence="2" key="1">
    <citation type="journal article" date="2022" name="Mol. Ecol. Resour.">
        <title>The genomes of chicory, endive, great burdock and yacon provide insights into Asteraceae palaeo-polyploidization history and plant inulin production.</title>
        <authorList>
            <person name="Fan W."/>
            <person name="Wang S."/>
            <person name="Wang H."/>
            <person name="Wang A."/>
            <person name="Jiang F."/>
            <person name="Liu H."/>
            <person name="Zhao H."/>
            <person name="Xu D."/>
            <person name="Zhang Y."/>
        </authorList>
    </citation>
    <scope>NUCLEOTIDE SEQUENCE [LARGE SCALE GENOMIC DNA]</scope>
    <source>
        <strain evidence="2">cv. Yunnan</strain>
    </source>
</reference>
<organism evidence="1 2">
    <name type="scientific">Smallanthus sonchifolius</name>
    <dbReference type="NCBI Taxonomy" id="185202"/>
    <lineage>
        <taxon>Eukaryota</taxon>
        <taxon>Viridiplantae</taxon>
        <taxon>Streptophyta</taxon>
        <taxon>Embryophyta</taxon>
        <taxon>Tracheophyta</taxon>
        <taxon>Spermatophyta</taxon>
        <taxon>Magnoliopsida</taxon>
        <taxon>eudicotyledons</taxon>
        <taxon>Gunneridae</taxon>
        <taxon>Pentapetalae</taxon>
        <taxon>asterids</taxon>
        <taxon>campanulids</taxon>
        <taxon>Asterales</taxon>
        <taxon>Asteraceae</taxon>
        <taxon>Asteroideae</taxon>
        <taxon>Heliantheae alliance</taxon>
        <taxon>Millerieae</taxon>
        <taxon>Smallanthus</taxon>
    </lineage>
</organism>
<dbReference type="Proteomes" id="UP001056120">
    <property type="component" value="Linkage Group LG14"/>
</dbReference>
<gene>
    <name evidence="1" type="ORF">L1987_44098</name>
</gene>